<dbReference type="PANTHER" id="PTHR43873">
    <property type="entry name" value="COBYRINATE A,C-DIAMIDE SYNTHASE"/>
    <property type="match status" value="1"/>
</dbReference>
<feature type="domain" description="CobQ/CobB/MinD/ParA nucleotide binding" evidence="8">
    <location>
        <begin position="5"/>
        <end position="190"/>
    </location>
</feature>
<dbReference type="Pfam" id="PF07685">
    <property type="entry name" value="GATase_3"/>
    <property type="match status" value="1"/>
</dbReference>
<dbReference type="GO" id="GO:0042242">
    <property type="term" value="F:cobyrinic acid a,c-diamide synthase activity"/>
    <property type="evidence" value="ECO:0007669"/>
    <property type="project" value="InterPro"/>
</dbReference>
<dbReference type="Gene3D" id="3.40.50.300">
    <property type="entry name" value="P-loop containing nucleotide triphosphate hydrolases"/>
    <property type="match status" value="2"/>
</dbReference>
<dbReference type="CDD" id="cd05388">
    <property type="entry name" value="CobB_N"/>
    <property type="match status" value="1"/>
</dbReference>
<evidence type="ECO:0000256" key="4">
    <source>
        <dbReference type="ARBA" id="ARBA00022840"/>
    </source>
</evidence>
<dbReference type="InterPro" id="IPR029062">
    <property type="entry name" value="Class_I_gatase-like"/>
</dbReference>
<comment type="cofactor">
    <cofactor evidence="1">
        <name>Mg(2+)</name>
        <dbReference type="ChEBI" id="CHEBI:18420"/>
    </cofactor>
</comment>
<evidence type="ECO:0000256" key="6">
    <source>
        <dbReference type="ARBA" id="ARBA00022962"/>
    </source>
</evidence>
<dbReference type="Proteomes" id="UP001165160">
    <property type="component" value="Unassembled WGS sequence"/>
</dbReference>
<dbReference type="NCBIfam" id="NF002204">
    <property type="entry name" value="PRK01077.1"/>
    <property type="match status" value="1"/>
</dbReference>
<evidence type="ECO:0000256" key="5">
    <source>
        <dbReference type="ARBA" id="ARBA00022842"/>
    </source>
</evidence>
<keyword evidence="3" id="KW-0547">Nucleotide-binding</keyword>
<dbReference type="SUPFAM" id="SSF52540">
    <property type="entry name" value="P-loop containing nucleoside triphosphate hydrolases"/>
    <property type="match status" value="1"/>
</dbReference>
<dbReference type="InterPro" id="IPR027417">
    <property type="entry name" value="P-loop_NTPase"/>
</dbReference>
<dbReference type="Gene3D" id="3.40.50.880">
    <property type="match status" value="1"/>
</dbReference>
<dbReference type="GO" id="GO:0005524">
    <property type="term" value="F:ATP binding"/>
    <property type="evidence" value="ECO:0007669"/>
    <property type="project" value="UniProtKB-KW"/>
</dbReference>
<dbReference type="Gene3D" id="3.40.50.1980">
    <property type="entry name" value="Nitrogenase molybdenum iron protein domain"/>
    <property type="match status" value="2"/>
</dbReference>
<keyword evidence="2" id="KW-0436">Ligase</keyword>
<evidence type="ECO:0000256" key="3">
    <source>
        <dbReference type="ARBA" id="ARBA00022741"/>
    </source>
</evidence>
<keyword evidence="5" id="KW-0460">Magnesium</keyword>
<evidence type="ECO:0000256" key="2">
    <source>
        <dbReference type="ARBA" id="ARBA00022598"/>
    </source>
</evidence>
<dbReference type="PROSITE" id="PS51274">
    <property type="entry name" value="GATASE_COBBQ"/>
    <property type="match status" value="1"/>
</dbReference>
<accession>A0A9W7BRX7</accession>
<feature type="domain" description="CobB/CobQ-like glutamine amidotransferase" evidence="9">
    <location>
        <begin position="262"/>
        <end position="477"/>
    </location>
</feature>
<reference evidence="11" key="1">
    <citation type="journal article" date="2023" name="Commun. Biol.">
        <title>Genome analysis of Parmales, the sister group of diatoms, reveals the evolutionary specialization of diatoms from phago-mixotrophs to photoautotrophs.</title>
        <authorList>
            <person name="Ban H."/>
            <person name="Sato S."/>
            <person name="Yoshikawa S."/>
            <person name="Yamada K."/>
            <person name="Nakamura Y."/>
            <person name="Ichinomiya M."/>
            <person name="Sato N."/>
            <person name="Blanc-Mathieu R."/>
            <person name="Endo H."/>
            <person name="Kuwata A."/>
            <person name="Ogata H."/>
        </authorList>
    </citation>
    <scope>NUCLEOTIDE SEQUENCE [LARGE SCALE GENOMIC DNA]</scope>
    <source>
        <strain evidence="11">NIES 3699</strain>
    </source>
</reference>
<dbReference type="InterPro" id="IPR011043">
    <property type="entry name" value="Gal_Oxase/kelch_b-propeller"/>
</dbReference>
<keyword evidence="11" id="KW-1185">Reference proteome</keyword>
<dbReference type="PANTHER" id="PTHR43873:SF1">
    <property type="entry name" value="COBYRINATE A,C-DIAMIDE SYNTHASE"/>
    <property type="match status" value="1"/>
</dbReference>
<dbReference type="EMBL" id="BRXX01000166">
    <property type="protein sequence ID" value="GMH95361.1"/>
    <property type="molecule type" value="Genomic_DNA"/>
</dbReference>
<keyword evidence="4" id="KW-0067">ATP-binding</keyword>
<dbReference type="InterPro" id="IPR004484">
    <property type="entry name" value="CbiA/CobB_synth"/>
</dbReference>
<evidence type="ECO:0008006" key="12">
    <source>
        <dbReference type="Google" id="ProtNLM"/>
    </source>
</evidence>
<evidence type="ECO:0000313" key="11">
    <source>
        <dbReference type="Proteomes" id="UP001165160"/>
    </source>
</evidence>
<dbReference type="InterPro" id="IPR015915">
    <property type="entry name" value="Kelch-typ_b-propeller"/>
</dbReference>
<evidence type="ECO:0000313" key="10">
    <source>
        <dbReference type="EMBL" id="GMH95361.1"/>
    </source>
</evidence>
<dbReference type="SUPFAM" id="SSF53807">
    <property type="entry name" value="Helical backbone' metal receptor"/>
    <property type="match status" value="1"/>
</dbReference>
<protein>
    <recommendedName>
        <fullName evidence="12">Cobyrinic acid a,c-diamide synthase</fullName>
    </recommendedName>
</protein>
<evidence type="ECO:0000259" key="9">
    <source>
        <dbReference type="Pfam" id="PF07685"/>
    </source>
</evidence>
<dbReference type="Pfam" id="PF01656">
    <property type="entry name" value="CbiA"/>
    <property type="match status" value="1"/>
</dbReference>
<proteinExistence type="predicted"/>
<dbReference type="NCBIfam" id="TIGR00379">
    <property type="entry name" value="cobB"/>
    <property type="match status" value="1"/>
</dbReference>
<gene>
    <name evidence="10" type="ORF">TrVE_jg9097</name>
</gene>
<dbReference type="Pfam" id="PF17653">
    <property type="entry name" value="DUF5522"/>
    <property type="match status" value="1"/>
</dbReference>
<keyword evidence="7" id="KW-0175">Coiled coil</keyword>
<dbReference type="Gene3D" id="2.120.10.80">
    <property type="entry name" value="Kelch-type beta propeller"/>
    <property type="match status" value="2"/>
</dbReference>
<sequence>MTPTLVVAGTNSGVGKTTVAVGLMQMLRSLGLRVQPCKVGPDFLDPLQHERVCGVPSVNLDGWLMGRERCLAAFDNAVLENKADIAVVEGCMGLHDGRSGSSDDGSTAQVAKWLGSPVILVVDAWSLARSAAAMVHGYRTFDTEVNVAATVFNKVGGDSHGAWLCEAIEHCETTKDVKVLACLPSRKSIKIEERLLGLLPPSSSSLKDEGARLAALQGLFEEHFDLEAVRSLASRAYRAPPTSTPISQIPSPVSAALPPIVIAVARDDAFCFFYHENFAALRRAGATIEFFSPLNDASLPVDAAMLYIGGGYPELHAEALSKNTSMLGAVRAFSERGGFIWAECGGLMYLAQQLITRDRRSYDMCGVLSFDVTMTTRCAMGYCSASLTPQIAALLRLEASKARRCQQYHFSEPTLPGSGEPAVLVDAQGNGGGIRNVNPALNVEFEALVSNTKRAAPEGAHVGKATVATYCHFPLDDELANAFVGVARRATTIVSLVPSASEAATAILGDGFKTRVIGRSAYCDFPPNVSRLPVVSQSSLDLGEDMTGAEVEAKMREAKSKSRPSNNKPHVANIDFLRTHRPGFVVCQDSCPACGILEGTTHAALEAAGLDAGRALTLKPVTVAGALDSIMLLGQALGEAENARRCVDDLEQRLEAVASRVSSTNRPRVLGLESCAPLVASGQWLPDIRIRAGGVDALGDEPGAPARIVTIQEIAASQADIVIICCCGRTARGAAAEVDEHLLKVQSLFWDLPALKGKNSHPKIFVVDHNKFSRPGPRVVDGVETVAALLQIDDFSENLMRPELVGVLRLIVESNEAPRAWRWEPVISDDAGIALVLDPDPLPLVTSSPRARCASVMVPMGDGGLVIFGGEDARGERLGDVWSLAAPIGEDCDASWEGWTCGKIHGEDVPTARSNHAAACCGDYLLVFGGWGDKGTNRELCAAPLASAELLHLKTRCWTHCSTTNENCTECEGPTCSRCSSEGPAPRGNPTLVYAPRLNAAILYGGWDGIDRLGDAWILSLDTWTWRELGGNGTGAVPVPAARTDHTAAIWRVDDIEELLVVFGGSTTAGASNDVWTLNSSSGDWAQIVVEDGPQPHPRTSHASAVAGQGADAVLVVVGGQDSSRGSGAVAILDDAWVLPLGPGKREWRRIEGWRGRYPMLRCRHTLNIVSDSNDLALAVVFGGWDGESVLDDHRSCFFASIDSTRHAVADREAAEEAWVRDLWTAQIPLTLSDLDAATLERARRSTLPLALAKALHRAACQEKPPRDTYVDPDTGYSVFTAACLKRRPCCGNGCRHCPWGHKNVKVQGEKRVESEKVDMEW</sequence>
<evidence type="ECO:0000256" key="7">
    <source>
        <dbReference type="SAM" id="Coils"/>
    </source>
</evidence>
<name>A0A9W7BRX7_9STRA</name>
<feature type="coiled-coil region" evidence="7">
    <location>
        <begin position="633"/>
        <end position="660"/>
    </location>
</feature>
<dbReference type="Pfam" id="PF24681">
    <property type="entry name" value="Kelch_KLHDC2_KLHL20_DRC7"/>
    <property type="match status" value="2"/>
</dbReference>
<evidence type="ECO:0000259" key="8">
    <source>
        <dbReference type="Pfam" id="PF01656"/>
    </source>
</evidence>
<organism evidence="10 11">
    <name type="scientific">Triparma verrucosa</name>
    <dbReference type="NCBI Taxonomy" id="1606542"/>
    <lineage>
        <taxon>Eukaryota</taxon>
        <taxon>Sar</taxon>
        <taxon>Stramenopiles</taxon>
        <taxon>Ochrophyta</taxon>
        <taxon>Bolidophyceae</taxon>
        <taxon>Parmales</taxon>
        <taxon>Triparmaceae</taxon>
        <taxon>Triparma</taxon>
    </lineage>
</organism>
<dbReference type="InterPro" id="IPR011698">
    <property type="entry name" value="GATase_3"/>
</dbReference>
<keyword evidence="6" id="KW-0315">Glutamine amidotransferase</keyword>
<dbReference type="InterPro" id="IPR040807">
    <property type="entry name" value="DUF5522"/>
</dbReference>
<evidence type="ECO:0000256" key="1">
    <source>
        <dbReference type="ARBA" id="ARBA00001946"/>
    </source>
</evidence>
<comment type="caution">
    <text evidence="10">The sequence shown here is derived from an EMBL/GenBank/DDBJ whole genome shotgun (WGS) entry which is preliminary data.</text>
</comment>
<dbReference type="SUPFAM" id="SSF52317">
    <property type="entry name" value="Class I glutamine amidotransferase-like"/>
    <property type="match status" value="1"/>
</dbReference>
<dbReference type="SUPFAM" id="SSF50965">
    <property type="entry name" value="Galactose oxidase, central domain"/>
    <property type="match status" value="1"/>
</dbReference>
<dbReference type="InterPro" id="IPR002586">
    <property type="entry name" value="CobQ/CobB/MinD/ParA_Nub-bd_dom"/>
</dbReference>